<proteinExistence type="predicted"/>
<reference evidence="2" key="1">
    <citation type="submission" date="2016-11" db="UniProtKB">
        <authorList>
            <consortium name="WormBaseParasite"/>
        </authorList>
    </citation>
    <scope>IDENTIFICATION</scope>
</reference>
<name>A0A1I7WAL2_HETBA</name>
<evidence type="ECO:0000313" key="1">
    <source>
        <dbReference type="Proteomes" id="UP000095283"/>
    </source>
</evidence>
<keyword evidence="1" id="KW-1185">Reference proteome</keyword>
<organism evidence="1 2">
    <name type="scientific">Heterorhabditis bacteriophora</name>
    <name type="common">Entomopathogenic nematode worm</name>
    <dbReference type="NCBI Taxonomy" id="37862"/>
    <lineage>
        <taxon>Eukaryota</taxon>
        <taxon>Metazoa</taxon>
        <taxon>Ecdysozoa</taxon>
        <taxon>Nematoda</taxon>
        <taxon>Chromadorea</taxon>
        <taxon>Rhabditida</taxon>
        <taxon>Rhabditina</taxon>
        <taxon>Rhabditomorpha</taxon>
        <taxon>Strongyloidea</taxon>
        <taxon>Heterorhabditidae</taxon>
        <taxon>Heterorhabditis</taxon>
    </lineage>
</organism>
<evidence type="ECO:0000313" key="2">
    <source>
        <dbReference type="WBParaSite" id="Hba_01724"/>
    </source>
</evidence>
<dbReference type="WBParaSite" id="Hba_01724">
    <property type="protein sequence ID" value="Hba_01724"/>
    <property type="gene ID" value="Hba_01724"/>
</dbReference>
<dbReference type="Proteomes" id="UP000095283">
    <property type="component" value="Unplaced"/>
</dbReference>
<sequence>MVYARCPNVSDVLQVPCPILVVHMSFSQILVHKVLELCTYPCITSVKYLKKFRSVFFSNKIAISLCLAMKVVLEYYDSAACIFLSAEYELRKTNLV</sequence>
<dbReference type="AlphaFoldDB" id="A0A1I7WAL2"/>
<accession>A0A1I7WAL2</accession>
<protein>
    <submittedName>
        <fullName evidence="2">Ovule protein</fullName>
    </submittedName>
</protein>